<dbReference type="InterPro" id="IPR041657">
    <property type="entry name" value="HTH_17"/>
</dbReference>
<accession>A0ABW1X0P1</accession>
<reference evidence="3" key="1">
    <citation type="journal article" date="2019" name="Int. J. Syst. Evol. Microbiol.">
        <title>The Global Catalogue of Microorganisms (GCM) 10K type strain sequencing project: providing services to taxonomists for standard genome sequencing and annotation.</title>
        <authorList>
            <consortium name="The Broad Institute Genomics Platform"/>
            <consortium name="The Broad Institute Genome Sequencing Center for Infectious Disease"/>
            <person name="Wu L."/>
            <person name="Ma J."/>
        </authorList>
    </citation>
    <scope>NUCLEOTIDE SEQUENCE [LARGE SCALE GENOMIC DNA]</scope>
    <source>
        <strain evidence="3">CGMCC 1.15277</strain>
    </source>
</reference>
<organism evidence="2 3">
    <name type="scientific">Luteococcus sanguinis</name>
    <dbReference type="NCBI Taxonomy" id="174038"/>
    <lineage>
        <taxon>Bacteria</taxon>
        <taxon>Bacillati</taxon>
        <taxon>Actinomycetota</taxon>
        <taxon>Actinomycetes</taxon>
        <taxon>Propionibacteriales</taxon>
        <taxon>Propionibacteriaceae</taxon>
        <taxon>Luteococcus</taxon>
    </lineage>
</organism>
<sequence length="112" mass="11716">MEHAESGIEYGRPGALLSLHEAALALGVSVATVRRYIADGRLVANRVGPRLIRVRAGDLAAVHRSLRPGSSADRRLVAVHLLAIGLLRAVAQAAYLSAQGGESGRRGLFSPG</sequence>
<dbReference type="EMBL" id="JBHSUA010000018">
    <property type="protein sequence ID" value="MFC6397064.1"/>
    <property type="molecule type" value="Genomic_DNA"/>
</dbReference>
<dbReference type="RefSeq" id="WP_386769404.1">
    <property type="nucleotide sequence ID" value="NZ_BAAAKI010000003.1"/>
</dbReference>
<keyword evidence="3" id="KW-1185">Reference proteome</keyword>
<protein>
    <submittedName>
        <fullName evidence="2">Excisionase family DNA-binding protein</fullName>
    </submittedName>
</protein>
<dbReference type="Proteomes" id="UP001596266">
    <property type="component" value="Unassembled WGS sequence"/>
</dbReference>
<proteinExistence type="predicted"/>
<dbReference type="Pfam" id="PF12728">
    <property type="entry name" value="HTH_17"/>
    <property type="match status" value="1"/>
</dbReference>
<evidence type="ECO:0000313" key="2">
    <source>
        <dbReference type="EMBL" id="MFC6397064.1"/>
    </source>
</evidence>
<dbReference type="InterPro" id="IPR009061">
    <property type="entry name" value="DNA-bd_dom_put_sf"/>
</dbReference>
<dbReference type="InterPro" id="IPR010093">
    <property type="entry name" value="SinI_DNA-bd"/>
</dbReference>
<evidence type="ECO:0000259" key="1">
    <source>
        <dbReference type="Pfam" id="PF12728"/>
    </source>
</evidence>
<dbReference type="NCBIfam" id="TIGR01764">
    <property type="entry name" value="excise"/>
    <property type="match status" value="1"/>
</dbReference>
<dbReference type="SUPFAM" id="SSF46955">
    <property type="entry name" value="Putative DNA-binding domain"/>
    <property type="match status" value="1"/>
</dbReference>
<name>A0ABW1X0P1_9ACTN</name>
<dbReference type="GO" id="GO:0003677">
    <property type="term" value="F:DNA binding"/>
    <property type="evidence" value="ECO:0007669"/>
    <property type="project" value="UniProtKB-KW"/>
</dbReference>
<evidence type="ECO:0000313" key="3">
    <source>
        <dbReference type="Proteomes" id="UP001596266"/>
    </source>
</evidence>
<comment type="caution">
    <text evidence="2">The sequence shown here is derived from an EMBL/GenBank/DDBJ whole genome shotgun (WGS) entry which is preliminary data.</text>
</comment>
<gene>
    <name evidence="2" type="ORF">ACFP57_08750</name>
</gene>
<keyword evidence="2" id="KW-0238">DNA-binding</keyword>
<feature type="domain" description="Helix-turn-helix" evidence="1">
    <location>
        <begin position="16"/>
        <end position="61"/>
    </location>
</feature>